<proteinExistence type="inferred from homology"/>
<dbReference type="PANTHER" id="PTHR10996">
    <property type="entry name" value="2-HYDROXYACID DEHYDROGENASE-RELATED"/>
    <property type="match status" value="1"/>
</dbReference>
<dbReference type="FunFam" id="3.40.50.720:FF:000213">
    <property type="entry name" value="Putative 2-hydroxyacid dehydrogenase"/>
    <property type="match status" value="1"/>
</dbReference>
<dbReference type="PANTHER" id="PTHR10996:SF178">
    <property type="entry name" value="2-HYDROXYACID DEHYDROGENASE YGL185C-RELATED"/>
    <property type="match status" value="1"/>
</dbReference>
<dbReference type="GO" id="GO:0030267">
    <property type="term" value="F:glyoxylate reductase (NADPH) activity"/>
    <property type="evidence" value="ECO:0007669"/>
    <property type="project" value="TreeGrafter"/>
</dbReference>
<dbReference type="Gene3D" id="3.40.50.720">
    <property type="entry name" value="NAD(P)-binding Rossmann-like Domain"/>
    <property type="match status" value="2"/>
</dbReference>
<gene>
    <name evidence="7" type="ORF">ABOZ73_14485</name>
</gene>
<evidence type="ECO:0000259" key="6">
    <source>
        <dbReference type="Pfam" id="PF02826"/>
    </source>
</evidence>
<organism evidence="7">
    <name type="scientific">Caulobacter sp. 73W</name>
    <dbReference type="NCBI Taxonomy" id="3161137"/>
    <lineage>
        <taxon>Bacteria</taxon>
        <taxon>Pseudomonadati</taxon>
        <taxon>Pseudomonadota</taxon>
        <taxon>Alphaproteobacteria</taxon>
        <taxon>Caulobacterales</taxon>
        <taxon>Caulobacteraceae</taxon>
        <taxon>Caulobacter</taxon>
    </lineage>
</organism>
<dbReference type="InterPro" id="IPR006139">
    <property type="entry name" value="D-isomer_2_OHA_DH_cat_dom"/>
</dbReference>
<dbReference type="InterPro" id="IPR006140">
    <property type="entry name" value="D-isomer_DH_NAD-bd"/>
</dbReference>
<dbReference type="InterPro" id="IPR036291">
    <property type="entry name" value="NAD(P)-bd_dom_sf"/>
</dbReference>
<dbReference type="InterPro" id="IPR050223">
    <property type="entry name" value="D-isomer_2-hydroxyacid_DH"/>
</dbReference>
<evidence type="ECO:0000256" key="3">
    <source>
        <dbReference type="ARBA" id="ARBA00023027"/>
    </source>
</evidence>
<dbReference type="Pfam" id="PF00389">
    <property type="entry name" value="2-Hacid_dh"/>
    <property type="match status" value="1"/>
</dbReference>
<keyword evidence="1" id="KW-0521">NADP</keyword>
<dbReference type="Pfam" id="PF02826">
    <property type="entry name" value="2-Hacid_dh_C"/>
    <property type="match status" value="1"/>
</dbReference>
<evidence type="ECO:0000256" key="4">
    <source>
        <dbReference type="RuleBase" id="RU003719"/>
    </source>
</evidence>
<comment type="similarity">
    <text evidence="4">Belongs to the D-isomer specific 2-hydroxyacid dehydrogenase family.</text>
</comment>
<accession>A0AB39KQJ8</accession>
<dbReference type="CDD" id="cd12156">
    <property type="entry name" value="HPPR"/>
    <property type="match status" value="1"/>
</dbReference>
<evidence type="ECO:0000313" key="7">
    <source>
        <dbReference type="EMBL" id="XDO95990.1"/>
    </source>
</evidence>
<sequence length="318" mass="33998">MAETTEKPCILLSHEMLMPLQAMLEATYEVVRLWDSADTLSFLSGPGLKVQAIVHAGEMPLPIDMLAEMPRLGLIACVSAGYDGVPMAWCRQHGIAVTHSTGVNAEDVADVAVGLLIGAWRGIVEGDRRVRDGRWGPGDRMHSRRSLRGRKAGVVGLGHIGDATARRLEAFGMTVSWWGPNPKESRWPRADSVMTLARDSDVLIVACRATPENKGLISAAVIEALGPQGCLVNVARGSVIDEDAMIAALKDGKLGMAALDVFEAEPTPPARWEGVPNTVLSPHLAGATVDAIPQMVGLTVENLRAFFHGEPLPSPVQE</sequence>
<dbReference type="GO" id="GO:0016618">
    <property type="term" value="F:hydroxypyruvate reductase [NAD(P)H] activity"/>
    <property type="evidence" value="ECO:0007669"/>
    <property type="project" value="TreeGrafter"/>
</dbReference>
<dbReference type="SUPFAM" id="SSF51735">
    <property type="entry name" value="NAD(P)-binding Rossmann-fold domains"/>
    <property type="match status" value="1"/>
</dbReference>
<keyword evidence="2 4" id="KW-0560">Oxidoreductase</keyword>
<feature type="domain" description="D-isomer specific 2-hydroxyacid dehydrogenase NAD-binding" evidence="6">
    <location>
        <begin position="113"/>
        <end position="285"/>
    </location>
</feature>
<evidence type="ECO:0000259" key="5">
    <source>
        <dbReference type="Pfam" id="PF00389"/>
    </source>
</evidence>
<evidence type="ECO:0000256" key="1">
    <source>
        <dbReference type="ARBA" id="ARBA00022857"/>
    </source>
</evidence>
<protein>
    <submittedName>
        <fullName evidence="7">2-hydroxyacid dehydrogenase</fullName>
    </submittedName>
</protein>
<keyword evidence="3" id="KW-0520">NAD</keyword>
<dbReference type="GO" id="GO:0005829">
    <property type="term" value="C:cytosol"/>
    <property type="evidence" value="ECO:0007669"/>
    <property type="project" value="TreeGrafter"/>
</dbReference>
<feature type="domain" description="D-isomer specific 2-hydroxyacid dehydrogenase catalytic" evidence="5">
    <location>
        <begin position="31"/>
        <end position="316"/>
    </location>
</feature>
<dbReference type="AlphaFoldDB" id="A0AB39KQJ8"/>
<reference evidence="7" key="1">
    <citation type="submission" date="2024-06" db="EMBL/GenBank/DDBJ databases">
        <title>Caulobacter inopinatus, sp. nov.</title>
        <authorList>
            <person name="Donachie S.P."/>
        </authorList>
    </citation>
    <scope>NUCLEOTIDE SEQUENCE</scope>
    <source>
        <strain evidence="7">73W</strain>
    </source>
</reference>
<evidence type="ECO:0000256" key="2">
    <source>
        <dbReference type="ARBA" id="ARBA00023002"/>
    </source>
</evidence>
<dbReference type="EMBL" id="CP158375">
    <property type="protein sequence ID" value="XDO95990.1"/>
    <property type="molecule type" value="Genomic_DNA"/>
</dbReference>
<name>A0AB39KQJ8_9CAUL</name>
<dbReference type="SUPFAM" id="SSF52283">
    <property type="entry name" value="Formate/glycerate dehydrogenase catalytic domain-like"/>
    <property type="match status" value="1"/>
</dbReference>
<dbReference type="RefSeq" id="WP_369058846.1">
    <property type="nucleotide sequence ID" value="NZ_CP158375.1"/>
</dbReference>
<dbReference type="GO" id="GO:0051287">
    <property type="term" value="F:NAD binding"/>
    <property type="evidence" value="ECO:0007669"/>
    <property type="project" value="InterPro"/>
</dbReference>